<sequence>MIYMYKERETERVCVCVRECNIMLLTVFAGQFKYDQSIVIIPFIIAIVIVVVVIIIIIIIIIIIVIIVVVVIIIILIIIIIIIITIVFVCFFFCFGKIAFIPVFFIKTYCLYYVARLSQYCLTYQIQQ</sequence>
<name>A0A0L8FY85_OCTBM</name>
<evidence type="ECO:0000313" key="2">
    <source>
        <dbReference type="EMBL" id="KOF69325.1"/>
    </source>
</evidence>
<keyword evidence="1" id="KW-1133">Transmembrane helix</keyword>
<feature type="transmembrane region" description="Helical" evidence="1">
    <location>
        <begin position="73"/>
        <end position="106"/>
    </location>
</feature>
<accession>A0A0L8FY85</accession>
<proteinExistence type="predicted"/>
<evidence type="ECO:0000256" key="1">
    <source>
        <dbReference type="SAM" id="Phobius"/>
    </source>
</evidence>
<reference evidence="2" key="1">
    <citation type="submission" date="2015-07" db="EMBL/GenBank/DDBJ databases">
        <title>MeaNS - Measles Nucleotide Surveillance Program.</title>
        <authorList>
            <person name="Tran T."/>
            <person name="Druce J."/>
        </authorList>
    </citation>
    <scope>NUCLEOTIDE SEQUENCE</scope>
    <source>
        <strain evidence="2">UCB-OBI-ISO-001</strain>
        <tissue evidence="2">Gonad</tissue>
    </source>
</reference>
<keyword evidence="1" id="KW-0472">Membrane</keyword>
<dbReference type="EMBL" id="KQ425540">
    <property type="protein sequence ID" value="KOF69325.1"/>
    <property type="molecule type" value="Genomic_DNA"/>
</dbReference>
<keyword evidence="1" id="KW-0812">Transmembrane</keyword>
<organism evidence="2">
    <name type="scientific">Octopus bimaculoides</name>
    <name type="common">California two-spotted octopus</name>
    <dbReference type="NCBI Taxonomy" id="37653"/>
    <lineage>
        <taxon>Eukaryota</taxon>
        <taxon>Metazoa</taxon>
        <taxon>Spiralia</taxon>
        <taxon>Lophotrochozoa</taxon>
        <taxon>Mollusca</taxon>
        <taxon>Cephalopoda</taxon>
        <taxon>Coleoidea</taxon>
        <taxon>Octopodiformes</taxon>
        <taxon>Octopoda</taxon>
        <taxon>Incirrata</taxon>
        <taxon>Octopodidae</taxon>
        <taxon>Octopus</taxon>
    </lineage>
</organism>
<dbReference type="AlphaFoldDB" id="A0A0L8FY85"/>
<gene>
    <name evidence="2" type="ORF">OCBIM_22005194mg</name>
</gene>
<feature type="transmembrane region" description="Helical" evidence="1">
    <location>
        <begin position="38"/>
        <end position="67"/>
    </location>
</feature>
<protein>
    <submittedName>
        <fullName evidence="2">Uncharacterized protein</fullName>
    </submittedName>
</protein>